<gene>
    <name evidence="1" type="ORF">GCG54_00003948</name>
</gene>
<dbReference type="EMBL" id="WVTB01000103">
    <property type="protein sequence ID" value="KAF3798045.1"/>
    <property type="molecule type" value="Genomic_DNA"/>
</dbReference>
<dbReference type="Gene3D" id="3.10.450.50">
    <property type="match status" value="1"/>
</dbReference>
<organism evidence="1 2">
    <name type="scientific">Colletotrichum gloeosporioides</name>
    <name type="common">Anthracnose fungus</name>
    <name type="synonym">Glomerella cingulata</name>
    <dbReference type="NCBI Taxonomy" id="474922"/>
    <lineage>
        <taxon>Eukaryota</taxon>
        <taxon>Fungi</taxon>
        <taxon>Dikarya</taxon>
        <taxon>Ascomycota</taxon>
        <taxon>Pezizomycotina</taxon>
        <taxon>Sordariomycetes</taxon>
        <taxon>Hypocreomycetidae</taxon>
        <taxon>Glomerellales</taxon>
        <taxon>Glomerellaceae</taxon>
        <taxon>Colletotrichum</taxon>
        <taxon>Colletotrichum gloeosporioides species complex</taxon>
    </lineage>
</organism>
<reference evidence="1" key="2">
    <citation type="submission" date="2020-03" db="EMBL/GenBank/DDBJ databases">
        <authorList>
            <person name="Fu F.-F."/>
            <person name="Chen J."/>
        </authorList>
    </citation>
    <scope>NUCLEOTIDE SEQUENCE</scope>
    <source>
        <strain evidence="1">Lc1</strain>
    </source>
</reference>
<reference evidence="1" key="1">
    <citation type="journal article" date="2020" name="Phytopathology">
        <title>Genome sequence and comparative analysis of Colletotrichum gloeosporioides isolated from Liriodendron leaves.</title>
        <authorList>
            <person name="Fu F.F."/>
            <person name="Hao Z."/>
            <person name="Wang P."/>
            <person name="Lu Y."/>
            <person name="Xue L.J."/>
            <person name="Wei G."/>
            <person name="Tian Y."/>
            <person name="Baishi H."/>
            <person name="Xu H."/>
            <person name="Shi J."/>
            <person name="Cheng T."/>
            <person name="Wang G."/>
            <person name="Yi Y."/>
            <person name="Chen J."/>
        </authorList>
    </citation>
    <scope>NUCLEOTIDE SEQUENCE</scope>
    <source>
        <strain evidence="1">Lc1</strain>
    </source>
</reference>
<evidence type="ECO:0000313" key="1">
    <source>
        <dbReference type="EMBL" id="KAF3798045.1"/>
    </source>
</evidence>
<dbReference type="GeneID" id="69011104"/>
<dbReference type="RefSeq" id="XP_045257205.1">
    <property type="nucleotide sequence ID" value="XM_045404005.1"/>
</dbReference>
<dbReference type="SUPFAM" id="SSF54427">
    <property type="entry name" value="NTF2-like"/>
    <property type="match status" value="1"/>
</dbReference>
<evidence type="ECO:0008006" key="3">
    <source>
        <dbReference type="Google" id="ProtNLM"/>
    </source>
</evidence>
<evidence type="ECO:0000313" key="2">
    <source>
        <dbReference type="Proteomes" id="UP000613401"/>
    </source>
</evidence>
<dbReference type="InterPro" id="IPR018247">
    <property type="entry name" value="EF_Hand_1_Ca_BS"/>
</dbReference>
<dbReference type="AlphaFoldDB" id="A0A8H4C5Y3"/>
<sequence>MSIEYNRTQFDEYAAELAGPSRDRPMRLAIEQMVRRFFHESDHKRWAKVMEFFTNFPTVISHLGQPGSIFRGRAAAIDCLKVGAEAFERTVLHTIVVDRGRVTCHIINFHMDASEDDEFHEIDHIVVVDLDKTNRIERLEYRDTTRRIKKHKGGQQVLGALVSEAEQDAIAVDYSA</sequence>
<comment type="caution">
    <text evidence="1">The sequence shown here is derived from an EMBL/GenBank/DDBJ whole genome shotgun (WGS) entry which is preliminary data.</text>
</comment>
<proteinExistence type="predicted"/>
<dbReference type="Proteomes" id="UP000613401">
    <property type="component" value="Unassembled WGS sequence"/>
</dbReference>
<keyword evidence="2" id="KW-1185">Reference proteome</keyword>
<name>A0A8H4C5Y3_COLGL</name>
<dbReference type="InterPro" id="IPR032710">
    <property type="entry name" value="NTF2-like_dom_sf"/>
</dbReference>
<protein>
    <recommendedName>
        <fullName evidence="3">SnoaL-like domain-containing protein</fullName>
    </recommendedName>
</protein>
<dbReference type="PROSITE" id="PS00018">
    <property type="entry name" value="EF_HAND_1"/>
    <property type="match status" value="1"/>
</dbReference>
<accession>A0A8H4C5Y3</accession>